<dbReference type="AlphaFoldDB" id="A0A0A8ZD85"/>
<feature type="region of interest" description="Disordered" evidence="1">
    <location>
        <begin position="14"/>
        <end position="51"/>
    </location>
</feature>
<name>A0A0A8ZD85_ARUDO</name>
<evidence type="ECO:0000256" key="1">
    <source>
        <dbReference type="SAM" id="MobiDB-lite"/>
    </source>
</evidence>
<evidence type="ECO:0000313" key="2">
    <source>
        <dbReference type="EMBL" id="JAD36776.1"/>
    </source>
</evidence>
<dbReference type="EMBL" id="GBRH01261119">
    <property type="protein sequence ID" value="JAD36776.1"/>
    <property type="molecule type" value="Transcribed_RNA"/>
</dbReference>
<organism evidence="2">
    <name type="scientific">Arundo donax</name>
    <name type="common">Giant reed</name>
    <name type="synonym">Donax arundinaceus</name>
    <dbReference type="NCBI Taxonomy" id="35708"/>
    <lineage>
        <taxon>Eukaryota</taxon>
        <taxon>Viridiplantae</taxon>
        <taxon>Streptophyta</taxon>
        <taxon>Embryophyta</taxon>
        <taxon>Tracheophyta</taxon>
        <taxon>Spermatophyta</taxon>
        <taxon>Magnoliopsida</taxon>
        <taxon>Liliopsida</taxon>
        <taxon>Poales</taxon>
        <taxon>Poaceae</taxon>
        <taxon>PACMAD clade</taxon>
        <taxon>Arundinoideae</taxon>
        <taxon>Arundineae</taxon>
        <taxon>Arundo</taxon>
    </lineage>
</organism>
<reference evidence="2" key="1">
    <citation type="submission" date="2014-09" db="EMBL/GenBank/DDBJ databases">
        <authorList>
            <person name="Magalhaes I.L.F."/>
            <person name="Oliveira U."/>
            <person name="Santos F.R."/>
            <person name="Vidigal T.H.D.A."/>
            <person name="Brescovit A.D."/>
            <person name="Santos A.J."/>
        </authorList>
    </citation>
    <scope>NUCLEOTIDE SEQUENCE</scope>
    <source>
        <tissue evidence="2">Shoot tissue taken approximately 20 cm above the soil surface</tissue>
    </source>
</reference>
<sequence length="51" mass="5766">MLLVSPRLPIHGCQGEDTAGLSRRGGRRRVARWQPRWPSVRHCHGSPPPSR</sequence>
<reference evidence="2" key="2">
    <citation type="journal article" date="2015" name="Data Brief">
        <title>Shoot transcriptome of the giant reed, Arundo donax.</title>
        <authorList>
            <person name="Barrero R.A."/>
            <person name="Guerrero F.D."/>
            <person name="Moolhuijzen P."/>
            <person name="Goolsby J.A."/>
            <person name="Tidwell J."/>
            <person name="Bellgard S.E."/>
            <person name="Bellgard M.I."/>
        </authorList>
    </citation>
    <scope>NUCLEOTIDE SEQUENCE</scope>
    <source>
        <tissue evidence="2">Shoot tissue taken approximately 20 cm above the soil surface</tissue>
    </source>
</reference>
<proteinExistence type="predicted"/>
<protein>
    <submittedName>
        <fullName evidence="2">Uncharacterized protein</fullName>
    </submittedName>
</protein>
<accession>A0A0A8ZD85</accession>